<dbReference type="Gene3D" id="2.60.120.10">
    <property type="entry name" value="Jelly Rolls"/>
    <property type="match status" value="1"/>
</dbReference>
<dbReference type="InterPro" id="IPR014710">
    <property type="entry name" value="RmlC-like_jellyroll"/>
</dbReference>
<comment type="caution">
    <text evidence="3">The sequence shown here is derived from an EMBL/GenBank/DDBJ whole genome shotgun (WGS) entry which is preliminary data.</text>
</comment>
<dbReference type="InterPro" id="IPR013096">
    <property type="entry name" value="Cupin_2"/>
</dbReference>
<dbReference type="PANTHER" id="PTHR35848">
    <property type="entry name" value="OXALATE-BINDING PROTEIN"/>
    <property type="match status" value="1"/>
</dbReference>
<evidence type="ECO:0000313" key="3">
    <source>
        <dbReference type="EMBL" id="MFD2160234.1"/>
    </source>
</evidence>
<dbReference type="RefSeq" id="WP_377086882.1">
    <property type="nucleotide sequence ID" value="NZ_JBHSJL010000014.1"/>
</dbReference>
<feature type="domain" description="Cupin type-2" evidence="2">
    <location>
        <begin position="41"/>
        <end position="108"/>
    </location>
</feature>
<dbReference type="Proteomes" id="UP001597389">
    <property type="component" value="Unassembled WGS sequence"/>
</dbReference>
<dbReference type="Pfam" id="PF07883">
    <property type="entry name" value="Cupin_2"/>
    <property type="match status" value="1"/>
</dbReference>
<reference evidence="4" key="1">
    <citation type="journal article" date="2019" name="Int. J. Syst. Evol. Microbiol.">
        <title>The Global Catalogue of Microorganisms (GCM) 10K type strain sequencing project: providing services to taxonomists for standard genome sequencing and annotation.</title>
        <authorList>
            <consortium name="The Broad Institute Genomics Platform"/>
            <consortium name="The Broad Institute Genome Sequencing Center for Infectious Disease"/>
            <person name="Wu L."/>
            <person name="Ma J."/>
        </authorList>
    </citation>
    <scope>NUCLEOTIDE SEQUENCE [LARGE SCALE GENOMIC DNA]</scope>
    <source>
        <strain evidence="4">CCUG 57942</strain>
    </source>
</reference>
<sequence>MFLSKDNIIAEPAPMGMNEFFSHPSADGAAPTEDLIFIRGTLQPGMGHDFHFHQNREEFLYILSGSIEQWIGHEKRLCKPGDVIYVPPATVHASFNVGQETAQLLAIFNKKSDPAELATDVSTQAPWNNIRA</sequence>
<dbReference type="CDD" id="cd02208">
    <property type="entry name" value="cupin_RmlC-like"/>
    <property type="match status" value="1"/>
</dbReference>
<protein>
    <submittedName>
        <fullName evidence="3">Cupin domain-containing protein</fullName>
    </submittedName>
</protein>
<name>A0ABW4ZDX9_9BACT</name>
<keyword evidence="1" id="KW-0479">Metal-binding</keyword>
<dbReference type="PANTHER" id="PTHR35848:SF6">
    <property type="entry name" value="CUPIN TYPE-2 DOMAIN-CONTAINING PROTEIN"/>
    <property type="match status" value="1"/>
</dbReference>
<proteinExistence type="predicted"/>
<dbReference type="EMBL" id="JBHUJB010000073">
    <property type="protein sequence ID" value="MFD2160234.1"/>
    <property type="molecule type" value="Genomic_DNA"/>
</dbReference>
<organism evidence="3 4">
    <name type="scientific">Rubritalea tangerina</name>
    <dbReference type="NCBI Taxonomy" id="430798"/>
    <lineage>
        <taxon>Bacteria</taxon>
        <taxon>Pseudomonadati</taxon>
        <taxon>Verrucomicrobiota</taxon>
        <taxon>Verrucomicrobiia</taxon>
        <taxon>Verrucomicrobiales</taxon>
        <taxon>Rubritaleaceae</taxon>
        <taxon>Rubritalea</taxon>
    </lineage>
</organism>
<dbReference type="InterPro" id="IPR051610">
    <property type="entry name" value="GPI/OXD"/>
</dbReference>
<evidence type="ECO:0000256" key="1">
    <source>
        <dbReference type="ARBA" id="ARBA00022723"/>
    </source>
</evidence>
<dbReference type="InterPro" id="IPR011051">
    <property type="entry name" value="RmlC_Cupin_sf"/>
</dbReference>
<gene>
    <name evidence="3" type="ORF">ACFSW8_15130</name>
</gene>
<keyword evidence="4" id="KW-1185">Reference proteome</keyword>
<evidence type="ECO:0000313" key="4">
    <source>
        <dbReference type="Proteomes" id="UP001597389"/>
    </source>
</evidence>
<dbReference type="SUPFAM" id="SSF51182">
    <property type="entry name" value="RmlC-like cupins"/>
    <property type="match status" value="1"/>
</dbReference>
<evidence type="ECO:0000259" key="2">
    <source>
        <dbReference type="Pfam" id="PF07883"/>
    </source>
</evidence>
<accession>A0ABW4ZDX9</accession>